<organism evidence="3 4">
    <name type="scientific">Ohtaekwangia kribbensis</name>
    <dbReference type="NCBI Taxonomy" id="688913"/>
    <lineage>
        <taxon>Bacteria</taxon>
        <taxon>Pseudomonadati</taxon>
        <taxon>Bacteroidota</taxon>
        <taxon>Cytophagia</taxon>
        <taxon>Cytophagales</taxon>
        <taxon>Fulvivirgaceae</taxon>
        <taxon>Ohtaekwangia</taxon>
    </lineage>
</organism>
<proteinExistence type="predicted"/>
<dbReference type="Pfam" id="PF07593">
    <property type="entry name" value="UnbV_ASPIC"/>
    <property type="match status" value="1"/>
</dbReference>
<dbReference type="RefSeq" id="WP_377586650.1">
    <property type="nucleotide sequence ID" value="NZ_JBHTKA010000016.1"/>
</dbReference>
<sequence>MKRPSHQYLLVFIICICIAGCRDTTQPNQEAPAKPAPETLFRLLPPESTHINFSNTLTEGLNTNVLIYEYFYNGGGVAAGDLNGDGLDDLYFTANMAADKLYLNQGNMQFTDITQAAGIATRNGPWKTGVTMADVNGDGKLDIYVCYSGNLRPERRLNQLYINTGNDAKGIPQFKEEGKKYGLDSDATSTQGYFFDYDRDGDLDMFLLNHNINALPVLNEANTAKMLHEEDPVSGVRLYRNDNNYFKDVTAKAGISSTALTYGLGAGLADLNNDGWSDIYISHDYNVPDYLYINNKNGTFTDKLKSVVGHTSNFSMGNDIADINNDAQPDIYTLDMLPEDNRRQKLLMAPDNYGKFDLNVRIGFHYQYMRNMLQLNNGNGTFSEIGQLAGVSNTDWSWATLLADYDNDGWKDIYVTNGYLRDFTNLDFVKYMDNYIKQKGRLMREDVLQLVHQIPASNVTNYIFRNNGDLTFNKNNTAWGFTQTSNSNGAAYSDLDNDGDLDIIVNNINAPAFIYQNDAVQRTKHHYLKIKLQGAGKNTVGLGARIIARVKGKTQVVEQMPSRGYQSSVSPVLHIGLGDEAMIDSLQVIWLSGKQQLLQQVKADQVLVVKEKDAAGKYIPAVTPKPIFTQTQRLSFTHQQDYINDFKRQSLMVNPLSFNGPGLAKADVNSDGLEDIYTGGGVEQAGELFLQQKGGKFIRKAQPAFIADKVYDDTDAIFTDVNADGHADLYVCSGGYHHFEPDADALQDRLYMNDGKGNFTRAADALPIMHTSKSCVRVSDVNGDGAPDLFVGGRVIPGRYPETPESYLLINDGKGKFTNAIASWSPSLQNIGMVTDAAFTDLNGDKKNDLVVVGEWIPVTVFINENGKLADRTRDYFSKSYSGWWNKIVTGDFNHDGKTDLVIGNIGLNSQCKASDAEPAEMFYKDFDNNGSVDPILCSYIQGKSYPYVTRDELLEQIGSKRKRFPDYKSYGNATLTDIFTAEELAGVKKLSANYLQTVCFLSDAQGKFHEKTLPVQAQMSPVYVIIPLDYNADGKEDLILGGNINHARLKFGKYDANYGMLLQGDGQGNFNYISQQRSGFRLTGDVRSAVTVGNAIIFGINEQPVQVYSHQ</sequence>
<dbReference type="Gene3D" id="2.130.10.130">
    <property type="entry name" value="Integrin alpha, N-terminal"/>
    <property type="match status" value="3"/>
</dbReference>
<gene>
    <name evidence="3" type="ORF">ACFQ21_30490</name>
</gene>
<comment type="caution">
    <text evidence="3">The sequence shown here is derived from an EMBL/GenBank/DDBJ whole genome shotgun (WGS) entry which is preliminary data.</text>
</comment>
<keyword evidence="1" id="KW-0732">Signal</keyword>
<dbReference type="InterPro" id="IPR011519">
    <property type="entry name" value="UnbV_ASPIC"/>
</dbReference>
<dbReference type="InterPro" id="IPR013517">
    <property type="entry name" value="FG-GAP"/>
</dbReference>
<feature type="domain" description="ASPIC/UnbV" evidence="2">
    <location>
        <begin position="541"/>
        <end position="607"/>
    </location>
</feature>
<keyword evidence="4" id="KW-1185">Reference proteome</keyword>
<dbReference type="Proteomes" id="UP001597112">
    <property type="component" value="Unassembled WGS sequence"/>
</dbReference>
<dbReference type="InterPro" id="IPR027039">
    <property type="entry name" value="Crtac1"/>
</dbReference>
<dbReference type="PANTHER" id="PTHR16026:SF0">
    <property type="entry name" value="CARTILAGE ACIDIC PROTEIN 1"/>
    <property type="match status" value="1"/>
</dbReference>
<name>A0ABW3KC24_9BACT</name>
<evidence type="ECO:0000313" key="3">
    <source>
        <dbReference type="EMBL" id="MFD1003694.1"/>
    </source>
</evidence>
<dbReference type="SUPFAM" id="SSF69318">
    <property type="entry name" value="Integrin alpha N-terminal domain"/>
    <property type="match status" value="3"/>
</dbReference>
<evidence type="ECO:0000256" key="1">
    <source>
        <dbReference type="ARBA" id="ARBA00022729"/>
    </source>
</evidence>
<dbReference type="InterPro" id="IPR028994">
    <property type="entry name" value="Integrin_alpha_N"/>
</dbReference>
<evidence type="ECO:0000259" key="2">
    <source>
        <dbReference type="Pfam" id="PF07593"/>
    </source>
</evidence>
<accession>A0ABW3KC24</accession>
<dbReference type="EMBL" id="JBHTKA010000016">
    <property type="protein sequence ID" value="MFD1003694.1"/>
    <property type="molecule type" value="Genomic_DNA"/>
</dbReference>
<reference evidence="4" key="1">
    <citation type="journal article" date="2019" name="Int. J. Syst. Evol. Microbiol.">
        <title>The Global Catalogue of Microorganisms (GCM) 10K type strain sequencing project: providing services to taxonomists for standard genome sequencing and annotation.</title>
        <authorList>
            <consortium name="The Broad Institute Genomics Platform"/>
            <consortium name="The Broad Institute Genome Sequencing Center for Infectious Disease"/>
            <person name="Wu L."/>
            <person name="Ma J."/>
        </authorList>
    </citation>
    <scope>NUCLEOTIDE SEQUENCE [LARGE SCALE GENOMIC DNA]</scope>
    <source>
        <strain evidence="4">CCUG 58938</strain>
    </source>
</reference>
<dbReference type="Pfam" id="PF13517">
    <property type="entry name" value="FG-GAP_3"/>
    <property type="match status" value="6"/>
</dbReference>
<evidence type="ECO:0000313" key="4">
    <source>
        <dbReference type="Proteomes" id="UP001597112"/>
    </source>
</evidence>
<dbReference type="PANTHER" id="PTHR16026">
    <property type="entry name" value="CARTILAGE ACIDIC PROTEIN 1"/>
    <property type="match status" value="1"/>
</dbReference>
<protein>
    <submittedName>
        <fullName evidence="3">VCBS repeat-containing protein</fullName>
    </submittedName>
</protein>